<dbReference type="GO" id="GO:0015711">
    <property type="term" value="P:organic anion transport"/>
    <property type="evidence" value="ECO:0007669"/>
    <property type="project" value="UniProtKB-ARBA"/>
</dbReference>
<comment type="cofactor">
    <cofactor evidence="2">
        <name>Mn(2+)</name>
        <dbReference type="ChEBI" id="CHEBI:29035"/>
    </cofactor>
</comment>
<comment type="subunit">
    <text evidence="9">Homodimer.</text>
</comment>
<dbReference type="InterPro" id="IPR003607">
    <property type="entry name" value="HD/PDEase_dom"/>
</dbReference>
<keyword evidence="12" id="KW-0813">Transport</keyword>
<comment type="caution">
    <text evidence="29">The sequence shown here is derived from an EMBL/GenBank/DDBJ whole genome shotgun (WGS) entry which is preliminary data.</text>
</comment>
<evidence type="ECO:0000256" key="13">
    <source>
        <dbReference type="ARBA" id="ARBA00022692"/>
    </source>
</evidence>
<evidence type="ECO:0000256" key="15">
    <source>
        <dbReference type="ARBA" id="ARBA00022737"/>
    </source>
</evidence>
<feature type="repeat" description="Solcar" evidence="27">
    <location>
        <begin position="546"/>
        <end position="626"/>
    </location>
</feature>
<keyword evidence="20" id="KW-0496">Mitochondrion</keyword>
<dbReference type="GO" id="GO:0002953">
    <property type="term" value="F:5'-deoxynucleotidase activity"/>
    <property type="evidence" value="ECO:0007669"/>
    <property type="project" value="UniProtKB-EC"/>
</dbReference>
<dbReference type="EC" id="3.1.3.89" evidence="10"/>
<evidence type="ECO:0000256" key="19">
    <source>
        <dbReference type="ARBA" id="ARBA00022989"/>
    </source>
</evidence>
<comment type="similarity">
    <text evidence="8">Belongs to the HDDC2 family.</text>
</comment>
<evidence type="ECO:0000256" key="2">
    <source>
        <dbReference type="ARBA" id="ARBA00001936"/>
    </source>
</evidence>
<dbReference type="InterPro" id="IPR002067">
    <property type="entry name" value="MCP"/>
</dbReference>
<feature type="repeat" description="Solcar" evidence="27">
    <location>
        <begin position="329"/>
        <end position="418"/>
    </location>
</feature>
<protein>
    <recommendedName>
        <fullName evidence="11">5'-deoxynucleotidase HDDC2</fullName>
        <ecNumber evidence="10">3.1.3.89</ecNumber>
    </recommendedName>
    <alternativeName>
        <fullName evidence="22">HD domain-containing protein 2</fullName>
    </alternativeName>
    <alternativeName>
        <fullName evidence="26">Mitochondrial FAD transporter</fullName>
    </alternativeName>
    <alternativeName>
        <fullName evidence="25">Solute carrier family 25 member 32</fullName>
    </alternativeName>
</protein>
<dbReference type="EMBL" id="LNIX01000003">
    <property type="protein sequence ID" value="OXA57857.1"/>
    <property type="molecule type" value="Genomic_DNA"/>
</dbReference>
<dbReference type="Gene3D" id="1.10.3210.10">
    <property type="entry name" value="Hypothetical protein af1432"/>
    <property type="match status" value="1"/>
</dbReference>
<dbReference type="InterPro" id="IPR018108">
    <property type="entry name" value="MCP_transmembrane"/>
</dbReference>
<evidence type="ECO:0000256" key="9">
    <source>
        <dbReference type="ARBA" id="ARBA00011738"/>
    </source>
</evidence>
<evidence type="ECO:0000256" key="21">
    <source>
        <dbReference type="ARBA" id="ARBA00023136"/>
    </source>
</evidence>
<comment type="subcellular location">
    <subcellularLocation>
        <location evidence="6">Mitochondrion inner membrane</location>
        <topology evidence="6">Multi-pass membrane protein</topology>
    </subcellularLocation>
</comment>
<dbReference type="InterPro" id="IPR006674">
    <property type="entry name" value="HD_domain"/>
</dbReference>
<dbReference type="SUPFAM" id="SSF103506">
    <property type="entry name" value="Mitochondrial carrier"/>
    <property type="match status" value="1"/>
</dbReference>
<evidence type="ECO:0000256" key="12">
    <source>
        <dbReference type="ARBA" id="ARBA00022448"/>
    </source>
</evidence>
<evidence type="ECO:0000256" key="17">
    <source>
        <dbReference type="ARBA" id="ARBA00022801"/>
    </source>
</evidence>
<evidence type="ECO:0000256" key="10">
    <source>
        <dbReference type="ARBA" id="ARBA00012964"/>
    </source>
</evidence>
<comment type="cofactor">
    <cofactor evidence="3">
        <name>Co(2+)</name>
        <dbReference type="ChEBI" id="CHEBI:48828"/>
    </cofactor>
</comment>
<dbReference type="Proteomes" id="UP000198287">
    <property type="component" value="Unassembled WGS sequence"/>
</dbReference>
<keyword evidence="17" id="KW-0378">Hydrolase</keyword>
<evidence type="ECO:0000256" key="1">
    <source>
        <dbReference type="ARBA" id="ARBA00001638"/>
    </source>
</evidence>
<evidence type="ECO:0000256" key="25">
    <source>
        <dbReference type="ARBA" id="ARBA00070508"/>
    </source>
</evidence>
<feature type="domain" description="HD/PDEase" evidence="28">
    <location>
        <begin position="45"/>
        <end position="162"/>
    </location>
</feature>
<evidence type="ECO:0000256" key="4">
    <source>
        <dbReference type="ARBA" id="ARBA00001946"/>
    </source>
</evidence>
<evidence type="ECO:0000256" key="27">
    <source>
        <dbReference type="PROSITE-ProRule" id="PRU00282"/>
    </source>
</evidence>
<dbReference type="InterPro" id="IPR044712">
    <property type="entry name" value="SLC25A32-like"/>
</dbReference>
<dbReference type="GO" id="GO:0009159">
    <property type="term" value="P:deoxyribonucleoside monophosphate catabolic process"/>
    <property type="evidence" value="ECO:0007669"/>
    <property type="project" value="UniProtKB-ARBA"/>
</dbReference>
<dbReference type="AlphaFoldDB" id="A0A226EL54"/>
<evidence type="ECO:0000256" key="24">
    <source>
        <dbReference type="ARBA" id="ARBA00058619"/>
    </source>
</evidence>
<comment type="function">
    <text evidence="5">Catalyzes the dephosphorylation of the nucleoside 5'-monophosphates deoxyadenosine monophosphate (dAMP), deoxycytidine monophosphate (dCMP), deoxyguanosine monophosphate (dGMP) and deoxythymidine monophosphate (dTMP).</text>
</comment>
<evidence type="ECO:0000256" key="6">
    <source>
        <dbReference type="ARBA" id="ARBA00004448"/>
    </source>
</evidence>
<keyword evidence="16" id="KW-0999">Mitochondrion inner membrane</keyword>
<comment type="similarity">
    <text evidence="7">Belongs to the mitochondrial carrier (TC 2.A.29) family.</text>
</comment>
<accession>A0A226EL54</accession>
<keyword evidence="15" id="KW-0677">Repeat</keyword>
<dbReference type="Gene3D" id="1.50.40.10">
    <property type="entry name" value="Mitochondrial carrier domain"/>
    <property type="match status" value="1"/>
</dbReference>
<evidence type="ECO:0000256" key="8">
    <source>
        <dbReference type="ARBA" id="ARBA00009999"/>
    </source>
</evidence>
<evidence type="ECO:0000313" key="30">
    <source>
        <dbReference type="Proteomes" id="UP000198287"/>
    </source>
</evidence>
<keyword evidence="13 27" id="KW-0812">Transmembrane</keyword>
<dbReference type="FunFam" id="1.50.40.10:FF:000025">
    <property type="entry name" value="mitochondrial folate transporter/carrier"/>
    <property type="match status" value="1"/>
</dbReference>
<evidence type="ECO:0000256" key="26">
    <source>
        <dbReference type="ARBA" id="ARBA00079992"/>
    </source>
</evidence>
<proteinExistence type="inferred from homology"/>
<evidence type="ECO:0000256" key="20">
    <source>
        <dbReference type="ARBA" id="ARBA00023128"/>
    </source>
</evidence>
<dbReference type="GO" id="GO:0046872">
    <property type="term" value="F:metal ion binding"/>
    <property type="evidence" value="ECO:0007669"/>
    <property type="project" value="UniProtKB-KW"/>
</dbReference>
<keyword evidence="30" id="KW-1185">Reference proteome</keyword>
<keyword evidence="21 27" id="KW-0472">Membrane</keyword>
<name>A0A226EL54_FOLCA</name>
<gene>
    <name evidence="29" type="ORF">Fcan01_07527</name>
</gene>
<dbReference type="PROSITE" id="PS50920">
    <property type="entry name" value="SOLCAR"/>
    <property type="match status" value="3"/>
</dbReference>
<evidence type="ECO:0000256" key="7">
    <source>
        <dbReference type="ARBA" id="ARBA00006375"/>
    </source>
</evidence>
<dbReference type="OrthoDB" id="10254258at2759"/>
<dbReference type="FunFam" id="1.10.3210.10:FF:000011">
    <property type="entry name" value="HD domain-containing protein 2"/>
    <property type="match status" value="1"/>
</dbReference>
<comment type="catalytic activity">
    <reaction evidence="1">
        <text>a 2'-deoxyribonucleoside 5'-phosphate + H2O = a 2'-deoxyribonucleoside + phosphate</text>
        <dbReference type="Rhea" id="RHEA:36167"/>
        <dbReference type="ChEBI" id="CHEBI:15377"/>
        <dbReference type="ChEBI" id="CHEBI:18274"/>
        <dbReference type="ChEBI" id="CHEBI:43474"/>
        <dbReference type="ChEBI" id="CHEBI:65317"/>
        <dbReference type="EC" id="3.1.3.89"/>
    </reaction>
</comment>
<dbReference type="STRING" id="158441.A0A226EL54"/>
<evidence type="ECO:0000259" key="28">
    <source>
        <dbReference type="SMART" id="SM00471"/>
    </source>
</evidence>
<dbReference type="SMART" id="SM00471">
    <property type="entry name" value="HDc"/>
    <property type="match status" value="1"/>
</dbReference>
<evidence type="ECO:0000256" key="11">
    <source>
        <dbReference type="ARBA" id="ARBA00015933"/>
    </source>
</evidence>
<dbReference type="InterPro" id="IPR023395">
    <property type="entry name" value="MCP_dom_sf"/>
</dbReference>
<sequence>MAESVDKMDERNEGSEMPPVLKFLDYLSKLKHLDRTGWIRHGVRKPETVAGHMYRMAIMSGFVIDDPTIDINRCIKLSIVHDIGESIIGDITPHCGVSNDTKNRLETAAIDQLASLLPGCNKGNEMKELFEEYENATTPEGKLVKDLDKFDMIMQAYEYEISEGRPKFLQEFFDSTHEYFQNESCHPKVKAELNEWFCAEKQRNNNVLTIIIRSSSKLQLWAPKFKKSELKRTLHEKAITLLILVGLSGWSSSSEISYFIVMIPTTQTRNATVASQKPPESYLVNHSHTTLLYSGKSHFSSLFPKVLAGSVVAPSIAPPSSEPRPAFAHVQMEHMLAGVAGGVVSTLLLHPLDLVKIRFAVNDGLSSRPKYDGLFHAFKSILKDEGFRGLYRGVTPNVWGAGSAWGLYFLFYNSLKSWWQGGDSKTNLGPTKHMIIATEAGFLTLMFTNPIWVVKTRLCLQYGTGPPTVAPAIAGAPIAATYYNGMADALVKVYKMEGIRGLYKGLIPGMFGVSHGAIQFMTYEEMKTMYNTYRNMPIDSKLATSEYLSFAAISKLIAAASTYPYQVVRARLQDQHRVYEGVIDVMRQTWRNEGLRGYYKGLLPNLIRVVPATAITFVVYEETSTYLKSLRKTATMAPIGPTTSTTS</sequence>
<comment type="function">
    <text evidence="24">Facilitates flavin adenine dinucleotide (FAD) translocation across the mitochondrial inner membrane into the mitochondrial matrix where it acts as a redox cofactor to assist flavoenzyme activities in fundamental metabolic processes including fatty acid beta-oxidation, amino acid and choline metabolism as well as mitochondrial electron transportation. In particular, provides FAD to DLD dehydrogenase of the glycine cleavage system, part of mitochondrial one-carbon metabolic pathway involved in neural tube closure in early embryogenesis.</text>
</comment>
<dbReference type="GO" id="GO:0015215">
    <property type="term" value="F:nucleotide transmembrane transporter activity"/>
    <property type="evidence" value="ECO:0007669"/>
    <property type="project" value="UniProtKB-ARBA"/>
</dbReference>
<comment type="cofactor">
    <cofactor evidence="4">
        <name>Mg(2+)</name>
        <dbReference type="ChEBI" id="CHEBI:18420"/>
    </cofactor>
</comment>
<evidence type="ECO:0000256" key="3">
    <source>
        <dbReference type="ARBA" id="ARBA00001941"/>
    </source>
</evidence>
<evidence type="ECO:0000256" key="23">
    <source>
        <dbReference type="ARBA" id="ARBA00050907"/>
    </source>
</evidence>
<evidence type="ECO:0000256" key="22">
    <source>
        <dbReference type="ARBA" id="ARBA00032735"/>
    </source>
</evidence>
<dbReference type="PRINTS" id="PR00926">
    <property type="entry name" value="MITOCARRIER"/>
</dbReference>
<keyword evidence="14" id="KW-0479">Metal-binding</keyword>
<reference evidence="29 30" key="1">
    <citation type="submission" date="2015-12" db="EMBL/GenBank/DDBJ databases">
        <title>The genome of Folsomia candida.</title>
        <authorList>
            <person name="Faddeeva A."/>
            <person name="Derks M.F."/>
            <person name="Anvar Y."/>
            <person name="Smit S."/>
            <person name="Van Straalen N."/>
            <person name="Roelofs D."/>
        </authorList>
    </citation>
    <scope>NUCLEOTIDE SEQUENCE [LARGE SCALE GENOMIC DNA]</scope>
    <source>
        <strain evidence="29 30">VU population</strain>
        <tissue evidence="29">Whole body</tissue>
    </source>
</reference>
<evidence type="ECO:0000256" key="18">
    <source>
        <dbReference type="ARBA" id="ARBA00022842"/>
    </source>
</evidence>
<keyword evidence="18" id="KW-0460">Magnesium</keyword>
<dbReference type="PANTHER" id="PTHR45683">
    <property type="entry name" value="MITOCHONDRIAL NICOTINAMIDE ADENINE DINUCLEOTIDE TRANSPORTER 1-RELATED-RELATED"/>
    <property type="match status" value="1"/>
</dbReference>
<organism evidence="29 30">
    <name type="scientific">Folsomia candida</name>
    <name type="common">Springtail</name>
    <dbReference type="NCBI Taxonomy" id="158441"/>
    <lineage>
        <taxon>Eukaryota</taxon>
        <taxon>Metazoa</taxon>
        <taxon>Ecdysozoa</taxon>
        <taxon>Arthropoda</taxon>
        <taxon>Hexapoda</taxon>
        <taxon>Collembola</taxon>
        <taxon>Entomobryomorpha</taxon>
        <taxon>Isotomoidea</taxon>
        <taxon>Isotomidae</taxon>
        <taxon>Proisotominae</taxon>
        <taxon>Folsomia</taxon>
    </lineage>
</organism>
<feature type="repeat" description="Solcar" evidence="27">
    <location>
        <begin position="428"/>
        <end position="529"/>
    </location>
</feature>
<evidence type="ECO:0000256" key="16">
    <source>
        <dbReference type="ARBA" id="ARBA00022792"/>
    </source>
</evidence>
<evidence type="ECO:0000256" key="5">
    <source>
        <dbReference type="ARBA" id="ARBA00004074"/>
    </source>
</evidence>
<dbReference type="Pfam" id="PF00153">
    <property type="entry name" value="Mito_carr"/>
    <property type="match status" value="3"/>
</dbReference>
<evidence type="ECO:0000313" key="29">
    <source>
        <dbReference type="EMBL" id="OXA57857.1"/>
    </source>
</evidence>
<comment type="catalytic activity">
    <reaction evidence="23">
        <text>FAD(in) = FAD(out)</text>
        <dbReference type="Rhea" id="RHEA:76535"/>
        <dbReference type="ChEBI" id="CHEBI:57692"/>
    </reaction>
</comment>
<dbReference type="SUPFAM" id="SSF109604">
    <property type="entry name" value="HD-domain/PDEase-like"/>
    <property type="match status" value="1"/>
</dbReference>
<dbReference type="Pfam" id="PF13023">
    <property type="entry name" value="HD_3"/>
    <property type="match status" value="1"/>
</dbReference>
<dbReference type="GO" id="GO:0005743">
    <property type="term" value="C:mitochondrial inner membrane"/>
    <property type="evidence" value="ECO:0007669"/>
    <property type="project" value="UniProtKB-SubCell"/>
</dbReference>
<evidence type="ECO:0000256" key="14">
    <source>
        <dbReference type="ARBA" id="ARBA00022723"/>
    </source>
</evidence>
<keyword evidence="19" id="KW-1133">Transmembrane helix</keyword>